<keyword evidence="2" id="KW-1185">Reference proteome</keyword>
<accession>A0A7Y9JZ40</accession>
<dbReference type="Proteomes" id="UP000517753">
    <property type="component" value="Unassembled WGS sequence"/>
</dbReference>
<sequence>MAQIGEGLAATIAREERGTTGRQLYACSGGKSVEGVRQADLEQPAIITRAVNDVENNDCGVIDTIEDHVIAMDATADAFRFLAGDQRKPTRKIGQVHALRSQHTDMFNRRPGVFARDIVADILQVVLG</sequence>
<dbReference type="EMBL" id="JACCBY010000001">
    <property type="protein sequence ID" value="NYD88443.1"/>
    <property type="molecule type" value="Genomic_DNA"/>
</dbReference>
<protein>
    <submittedName>
        <fullName evidence="1">Uncharacterized protein</fullName>
    </submittedName>
</protein>
<evidence type="ECO:0000313" key="1">
    <source>
        <dbReference type="EMBL" id="NYD88443.1"/>
    </source>
</evidence>
<reference evidence="1 2" key="2">
    <citation type="submission" date="2020-08" db="EMBL/GenBank/DDBJ databases">
        <title>The Agave Microbiome: Exploring the role of microbial communities in plant adaptations to desert environments.</title>
        <authorList>
            <person name="Partida-Martinez L.P."/>
        </authorList>
    </citation>
    <scope>NUCLEOTIDE SEQUENCE [LARGE SCALE GENOMIC DNA]</scope>
    <source>
        <strain evidence="1 2">AS2.3</strain>
    </source>
</reference>
<dbReference type="AlphaFoldDB" id="A0A7Y9JZ40"/>
<proteinExistence type="predicted"/>
<gene>
    <name evidence="1" type="ORF">HD841_000212</name>
</gene>
<evidence type="ECO:0000313" key="2">
    <source>
        <dbReference type="Proteomes" id="UP000517753"/>
    </source>
</evidence>
<name>A0A7Y9JZ40_9SPHN</name>
<organism evidence="1 2">
    <name type="scientific">Sphingomonas melonis</name>
    <dbReference type="NCBI Taxonomy" id="152682"/>
    <lineage>
        <taxon>Bacteria</taxon>
        <taxon>Pseudomonadati</taxon>
        <taxon>Pseudomonadota</taxon>
        <taxon>Alphaproteobacteria</taxon>
        <taxon>Sphingomonadales</taxon>
        <taxon>Sphingomonadaceae</taxon>
        <taxon>Sphingomonas</taxon>
    </lineage>
</organism>
<comment type="caution">
    <text evidence="1">The sequence shown here is derived from an EMBL/GenBank/DDBJ whole genome shotgun (WGS) entry which is preliminary data.</text>
</comment>
<reference evidence="1 2" key="1">
    <citation type="submission" date="2020-07" db="EMBL/GenBank/DDBJ databases">
        <authorList>
            <person name="Partida-Martinez L."/>
            <person name="Huntemann M."/>
            <person name="Clum A."/>
            <person name="Wang J."/>
            <person name="Palaniappan K."/>
            <person name="Ritter S."/>
            <person name="Chen I.-M."/>
            <person name="Stamatis D."/>
            <person name="Reddy T."/>
            <person name="O'Malley R."/>
            <person name="Daum C."/>
            <person name="Shapiro N."/>
            <person name="Ivanova N."/>
            <person name="Kyrpides N."/>
            <person name="Woyke T."/>
        </authorList>
    </citation>
    <scope>NUCLEOTIDE SEQUENCE [LARGE SCALE GENOMIC DNA]</scope>
    <source>
        <strain evidence="1 2">AS2.3</strain>
    </source>
</reference>